<dbReference type="KEGG" id="bss:BSUW23_20270"/>
<evidence type="ECO:0000313" key="2">
    <source>
        <dbReference type="Proteomes" id="UP000002233"/>
    </source>
</evidence>
<accession>E0U013</accession>
<dbReference type="AlphaFoldDB" id="E0U013"/>
<proteinExistence type="predicted"/>
<organism evidence="1 2">
    <name type="scientific">Bacillus spizizenii (strain ATCC 23059 / NRRL B-14472 / W23)</name>
    <name type="common">Bacillus subtilis subsp. spizizenii</name>
    <dbReference type="NCBI Taxonomy" id="655816"/>
    <lineage>
        <taxon>Bacteria</taxon>
        <taxon>Bacillati</taxon>
        <taxon>Bacillota</taxon>
        <taxon>Bacilli</taxon>
        <taxon>Bacillales</taxon>
        <taxon>Bacillaceae</taxon>
        <taxon>Bacillus</taxon>
    </lineage>
</organism>
<dbReference type="EMBL" id="CP002183">
    <property type="protein sequence ID" value="ADM40086.1"/>
    <property type="molecule type" value="Genomic_DNA"/>
</dbReference>
<evidence type="ECO:0000313" key="1">
    <source>
        <dbReference type="EMBL" id="ADM40086.1"/>
    </source>
</evidence>
<sequence length="60" mass="7121">MKIEKYQRLIQTVNTSLEYTTKGENMDHKVMFKGFESAEEWKQSLAEQIRTGIRQVKKIT</sequence>
<reference evidence="1 2" key="2">
    <citation type="journal article" date="2011" name="Microbiology">
        <title>The genome sequence of Bacillus subtilis subsp. spizizenii W23: insights into speciation within the B. subtilis complex and into the history of B. subtilis genetics.</title>
        <authorList>
            <person name="Zeigler D.R."/>
        </authorList>
    </citation>
    <scope>NUCLEOTIDE SEQUENCE [LARGE SCALE GENOMIC DNA]</scope>
    <source>
        <strain evidence="2">ATCC 23059 / NRRL B-14472 / W23</strain>
    </source>
</reference>
<reference key="1">
    <citation type="submission" date="2010-08" db="EMBL/GenBank/DDBJ databases">
        <authorList>
            <person name="Zeigler D.R."/>
        </authorList>
    </citation>
    <scope>NUCLEOTIDE SEQUENCE</scope>
    <source>
        <strain>W23</strain>
    </source>
</reference>
<dbReference type="HOGENOM" id="CLU_2931714_0_0_9"/>
<name>E0U013_BACSH</name>
<gene>
    <name evidence="1" type="ordered locus">BSUW23_20270</name>
</gene>
<dbReference type="Proteomes" id="UP000002233">
    <property type="component" value="Chromosome"/>
</dbReference>
<protein>
    <submittedName>
        <fullName evidence="1">Uncharacterized protein</fullName>
    </submittedName>
</protein>